<dbReference type="GO" id="GO:0000470">
    <property type="term" value="P:maturation of LSU-rRNA"/>
    <property type="evidence" value="ECO:0007669"/>
    <property type="project" value="TreeGrafter"/>
</dbReference>
<feature type="region of interest" description="Disordered" evidence="3">
    <location>
        <begin position="112"/>
        <end position="142"/>
    </location>
</feature>
<dbReference type="OrthoDB" id="20949at2759"/>
<feature type="compositionally biased region" description="Acidic residues" evidence="3">
    <location>
        <begin position="38"/>
        <end position="58"/>
    </location>
</feature>
<dbReference type="EMBL" id="CAJPWZ010002318">
    <property type="protein sequence ID" value="CAG2235409.1"/>
    <property type="molecule type" value="Genomic_DNA"/>
</dbReference>
<dbReference type="PANTHER" id="PTHR13245">
    <property type="entry name" value="RRP15-LIKE PROTEIN"/>
    <property type="match status" value="1"/>
</dbReference>
<feature type="compositionally biased region" description="Acidic residues" evidence="3">
    <location>
        <begin position="291"/>
        <end position="300"/>
    </location>
</feature>
<evidence type="ECO:0000313" key="5">
    <source>
        <dbReference type="Proteomes" id="UP000683360"/>
    </source>
</evidence>
<dbReference type="Proteomes" id="UP000683360">
    <property type="component" value="Unassembled WGS sequence"/>
</dbReference>
<feature type="region of interest" description="Disordered" evidence="3">
    <location>
        <begin position="1"/>
        <end position="92"/>
    </location>
</feature>
<feature type="region of interest" description="Disordered" evidence="3">
    <location>
        <begin position="237"/>
        <end position="300"/>
    </location>
</feature>
<proteinExistence type="inferred from homology"/>
<comment type="similarity">
    <text evidence="1">Belongs to the RRP15 family.</text>
</comment>
<feature type="compositionally biased region" description="Acidic residues" evidence="3">
    <location>
        <begin position="8"/>
        <end position="31"/>
    </location>
</feature>
<feature type="compositionally biased region" description="Basic and acidic residues" evidence="3">
    <location>
        <begin position="248"/>
        <end position="283"/>
    </location>
</feature>
<dbReference type="InterPro" id="IPR012459">
    <property type="entry name" value="Rrp15"/>
</dbReference>
<keyword evidence="5" id="KW-1185">Reference proteome</keyword>
<evidence type="ECO:0000313" key="4">
    <source>
        <dbReference type="EMBL" id="CAG2235409.1"/>
    </source>
</evidence>
<comment type="caution">
    <text evidence="4">The sequence shown here is derived from an EMBL/GenBank/DDBJ whole genome shotgun (WGS) entry which is preliminary data.</text>
</comment>
<accession>A0A8S3TW25</accession>
<dbReference type="AlphaFoldDB" id="A0A8S3TW25"/>
<evidence type="ECO:0000256" key="1">
    <source>
        <dbReference type="ARBA" id="ARBA00007462"/>
    </source>
</evidence>
<gene>
    <name evidence="4" type="ORF">MEDL_47923</name>
</gene>
<dbReference type="PANTHER" id="PTHR13245:SF14">
    <property type="entry name" value="RRP15-LIKE PROTEIN"/>
    <property type="match status" value="1"/>
</dbReference>
<sequence length="300" mass="33718">MQSISVESPDDGSSDYDSDISGGDEEIETESETGLNDGGDEEIDTDSETGLIDEEDETEFKTGSADEEDETESKTRLAAGGEEEVETDSKKGLADAMAKILSKSVPLHKQVILAKGTTDRKLERKRKKKEEEDDEKHEDKTSLEKKRLWEQMAKIKPDPLERDKERALQRIAQRGVVQLFNAVRKQQKILKEQLDDAGPTEAKKSKALGKMTKGKFLDLLKGQTVANVSNQRMNMKTEIKQVKNCRAMKNESDEEGSNKKKWDILRDDYMMGAKMKDWDKESDSENPQSDNEMDSGSDSG</sequence>
<organism evidence="4 5">
    <name type="scientific">Mytilus edulis</name>
    <name type="common">Blue mussel</name>
    <dbReference type="NCBI Taxonomy" id="6550"/>
    <lineage>
        <taxon>Eukaryota</taxon>
        <taxon>Metazoa</taxon>
        <taxon>Spiralia</taxon>
        <taxon>Lophotrochozoa</taxon>
        <taxon>Mollusca</taxon>
        <taxon>Bivalvia</taxon>
        <taxon>Autobranchia</taxon>
        <taxon>Pteriomorphia</taxon>
        <taxon>Mytilida</taxon>
        <taxon>Mytiloidea</taxon>
        <taxon>Mytilidae</taxon>
        <taxon>Mytilinae</taxon>
        <taxon>Mytilus</taxon>
    </lineage>
</organism>
<dbReference type="GO" id="GO:0030687">
    <property type="term" value="C:preribosome, large subunit precursor"/>
    <property type="evidence" value="ECO:0007669"/>
    <property type="project" value="TreeGrafter"/>
</dbReference>
<name>A0A8S3TW25_MYTED</name>
<reference evidence="4" key="1">
    <citation type="submission" date="2021-03" db="EMBL/GenBank/DDBJ databases">
        <authorList>
            <person name="Bekaert M."/>
        </authorList>
    </citation>
    <scope>NUCLEOTIDE SEQUENCE</scope>
</reference>
<protein>
    <recommendedName>
        <fullName evidence="2">RRP15-like protein</fullName>
    </recommendedName>
</protein>
<evidence type="ECO:0000256" key="2">
    <source>
        <dbReference type="ARBA" id="ARBA00017475"/>
    </source>
</evidence>
<dbReference type="GO" id="GO:0000460">
    <property type="term" value="P:maturation of 5.8S rRNA"/>
    <property type="evidence" value="ECO:0007669"/>
    <property type="project" value="TreeGrafter"/>
</dbReference>
<evidence type="ECO:0000256" key="3">
    <source>
        <dbReference type="SAM" id="MobiDB-lite"/>
    </source>
</evidence>
<dbReference type="Pfam" id="PF07890">
    <property type="entry name" value="Rrp15p"/>
    <property type="match status" value="1"/>
</dbReference>